<dbReference type="InterPro" id="IPR006389">
    <property type="entry name" value="Early_transc_mb_plasmodium"/>
</dbReference>
<proteinExistence type="predicted"/>
<sequence length="91" mass="10178">MKVTRILYFVFFIFALNFIAPNNEHNGYVEAKKKLTPAEIKKRNQKLMMYSAIASGVAVLLGASIGLGVHFSKKKSPKKNVIRQVVKKTPA</sequence>
<name>A0A024V503_PLAFA</name>
<gene>
    <name evidence="2" type="ORF">PFFVO_03126</name>
</gene>
<dbReference type="EMBL" id="KI925085">
    <property type="protein sequence ID" value="ETW17901.1"/>
    <property type="molecule type" value="Genomic_DNA"/>
</dbReference>
<feature type="transmembrane region" description="Helical" evidence="1">
    <location>
        <begin position="6"/>
        <end position="26"/>
    </location>
</feature>
<protein>
    <recommendedName>
        <fullName evidence="4">Early transcribed membrane protein 11.1</fullName>
    </recommendedName>
</protein>
<keyword evidence="1" id="KW-1133">Transmembrane helix</keyword>
<dbReference type="Proteomes" id="UP000030690">
    <property type="component" value="Unassembled WGS sequence"/>
</dbReference>
<feature type="transmembrane region" description="Helical" evidence="1">
    <location>
        <begin position="47"/>
        <end position="71"/>
    </location>
</feature>
<keyword evidence="1" id="KW-0472">Membrane</keyword>
<organism evidence="2 3">
    <name type="scientific">Plasmodium falciparum Vietnam Oak-Knoll</name>
    <name type="common">FVO</name>
    <dbReference type="NCBI Taxonomy" id="1036723"/>
    <lineage>
        <taxon>Eukaryota</taxon>
        <taxon>Sar</taxon>
        <taxon>Alveolata</taxon>
        <taxon>Apicomplexa</taxon>
        <taxon>Aconoidasida</taxon>
        <taxon>Haemosporida</taxon>
        <taxon>Plasmodiidae</taxon>
        <taxon>Plasmodium</taxon>
        <taxon>Plasmodium (Laverania)</taxon>
    </lineage>
</organism>
<evidence type="ECO:0000256" key="1">
    <source>
        <dbReference type="SAM" id="Phobius"/>
    </source>
</evidence>
<evidence type="ECO:0000313" key="2">
    <source>
        <dbReference type="EMBL" id="ETW17901.1"/>
    </source>
</evidence>
<accession>A0A024V503</accession>
<dbReference type="AlphaFoldDB" id="A0A024V503"/>
<reference evidence="2 3" key="2">
    <citation type="submission" date="2013-02" db="EMBL/GenBank/DDBJ databases">
        <title>The Genome Sequence of Plasmodium falciparum Vietnam Oak-Knoll (FVO).</title>
        <authorList>
            <consortium name="The Broad Institute Genome Sequencing Platform"/>
            <consortium name="The Broad Institute Genome Sequencing Center for Infectious Disease"/>
            <person name="Neafsey D."/>
            <person name="Cheeseman I."/>
            <person name="Volkman S."/>
            <person name="Adams J."/>
            <person name="Walker B."/>
            <person name="Young S.K."/>
            <person name="Zeng Q."/>
            <person name="Gargeya S."/>
            <person name="Fitzgerald M."/>
            <person name="Haas B."/>
            <person name="Abouelleil A."/>
            <person name="Alvarado L."/>
            <person name="Arachchi H.M."/>
            <person name="Berlin A.M."/>
            <person name="Chapman S.B."/>
            <person name="Dewar J."/>
            <person name="Goldberg J."/>
            <person name="Griggs A."/>
            <person name="Gujja S."/>
            <person name="Hansen M."/>
            <person name="Howarth C."/>
            <person name="Imamovic A."/>
            <person name="Larimer J."/>
            <person name="McCowan C."/>
            <person name="Murphy C."/>
            <person name="Neiman D."/>
            <person name="Pearson M."/>
            <person name="Priest M."/>
            <person name="Roberts A."/>
            <person name="Saif S."/>
            <person name="Shea T."/>
            <person name="Sisk P."/>
            <person name="Sykes S."/>
            <person name="Wortman J."/>
            <person name="Nusbaum C."/>
            <person name="Birren B."/>
        </authorList>
    </citation>
    <scope>NUCLEOTIDE SEQUENCE [LARGE SCALE GENOMIC DNA]</scope>
    <source>
        <strain evidence="3">Vietnam Oak-Knoll (FVO)</strain>
    </source>
</reference>
<evidence type="ECO:0008006" key="4">
    <source>
        <dbReference type="Google" id="ProtNLM"/>
    </source>
</evidence>
<evidence type="ECO:0000313" key="3">
    <source>
        <dbReference type="Proteomes" id="UP000030690"/>
    </source>
</evidence>
<dbReference type="Pfam" id="PF09716">
    <property type="entry name" value="ETRAMP"/>
    <property type="match status" value="1"/>
</dbReference>
<reference evidence="2 3" key="1">
    <citation type="submission" date="2013-02" db="EMBL/GenBank/DDBJ databases">
        <title>The Genome Annotation of Plasmodium falciparum Vietnam Oak-Knoll (FVO).</title>
        <authorList>
            <consortium name="The Broad Institute Genome Sequencing Platform"/>
            <consortium name="The Broad Institute Genome Sequencing Center for Infectious Disease"/>
            <person name="Neafsey D."/>
            <person name="Hoffman S."/>
            <person name="Volkman S."/>
            <person name="Rosenthal P."/>
            <person name="Walker B."/>
            <person name="Young S.K."/>
            <person name="Zeng Q."/>
            <person name="Gargeya S."/>
            <person name="Fitzgerald M."/>
            <person name="Haas B."/>
            <person name="Abouelleil A."/>
            <person name="Allen A.W."/>
            <person name="Alvarado L."/>
            <person name="Arachchi H.M."/>
            <person name="Berlin A.M."/>
            <person name="Chapman S.B."/>
            <person name="Gainer-Dewar J."/>
            <person name="Goldberg J."/>
            <person name="Griggs A."/>
            <person name="Gujja S."/>
            <person name="Hansen M."/>
            <person name="Howarth C."/>
            <person name="Imamovic A."/>
            <person name="Ireland A."/>
            <person name="Larimer J."/>
            <person name="McCowan C."/>
            <person name="Murphy C."/>
            <person name="Pearson M."/>
            <person name="Poon T.W."/>
            <person name="Priest M."/>
            <person name="Roberts A."/>
            <person name="Saif S."/>
            <person name="Shea T."/>
            <person name="Sisk P."/>
            <person name="Sykes S."/>
            <person name="Wortman J."/>
            <person name="Nusbaum C."/>
            <person name="Birren B."/>
        </authorList>
    </citation>
    <scope>NUCLEOTIDE SEQUENCE [LARGE SCALE GENOMIC DNA]</scope>
    <source>
        <strain evidence="3">Vietnam Oak-Knoll (FVO)</strain>
    </source>
</reference>
<dbReference type="NCBIfam" id="TIGR01495">
    <property type="entry name" value="ETRAMP"/>
    <property type="match status" value="1"/>
</dbReference>
<dbReference type="OrthoDB" id="374974at2759"/>
<keyword evidence="1" id="KW-0812">Transmembrane</keyword>